<evidence type="ECO:0000313" key="3">
    <source>
        <dbReference type="Proteomes" id="UP000003980"/>
    </source>
</evidence>
<keyword evidence="1" id="KW-1133">Transmembrane helix</keyword>
<proteinExistence type="predicted"/>
<evidence type="ECO:0008006" key="4">
    <source>
        <dbReference type="Google" id="ProtNLM"/>
    </source>
</evidence>
<dbReference type="Proteomes" id="UP000003980">
    <property type="component" value="Unassembled WGS sequence"/>
</dbReference>
<organism evidence="2 3">
    <name type="scientific">Metallosphaera yellowstonensis MK1</name>
    <dbReference type="NCBI Taxonomy" id="671065"/>
    <lineage>
        <taxon>Archaea</taxon>
        <taxon>Thermoproteota</taxon>
        <taxon>Thermoprotei</taxon>
        <taxon>Sulfolobales</taxon>
        <taxon>Sulfolobaceae</taxon>
        <taxon>Metallosphaera</taxon>
    </lineage>
</organism>
<feature type="transmembrane region" description="Helical" evidence="1">
    <location>
        <begin position="174"/>
        <end position="197"/>
    </location>
</feature>
<keyword evidence="1" id="KW-0472">Membrane</keyword>
<dbReference type="STRING" id="671065.MetMK1DRAFT_00020210"/>
<name>H2C645_9CREN</name>
<gene>
    <name evidence="2" type="ORF">MetMK1DRAFT_00020210</name>
</gene>
<dbReference type="RefSeq" id="WP_009073146.1">
    <property type="nucleotide sequence ID" value="NZ_JH597768.1"/>
</dbReference>
<evidence type="ECO:0000256" key="1">
    <source>
        <dbReference type="SAM" id="Phobius"/>
    </source>
</evidence>
<dbReference type="AlphaFoldDB" id="H2C645"/>
<protein>
    <recommendedName>
        <fullName evidence="4">Cobalt transport protein</fullName>
    </recommendedName>
</protein>
<keyword evidence="3" id="KW-1185">Reference proteome</keyword>
<reference evidence="2 3" key="1">
    <citation type="submission" date="2012-01" db="EMBL/GenBank/DDBJ databases">
        <title>Improved High-Quality Draft sequence of Metallosphaera yellowstonensis MK1.</title>
        <authorList>
            <consortium name="US DOE Joint Genome Institute"/>
            <person name="Lucas S."/>
            <person name="Han J."/>
            <person name="Cheng J.-F."/>
            <person name="Goodwin L."/>
            <person name="Pitluck S."/>
            <person name="Peters L."/>
            <person name="Teshima H."/>
            <person name="Detter J.C."/>
            <person name="Han C."/>
            <person name="Tapia R."/>
            <person name="Land M."/>
            <person name="Hauser L."/>
            <person name="Kyrpides N."/>
            <person name="Kozubal M."/>
            <person name="Macur R.E."/>
            <person name="Jay Z."/>
            <person name="Inskeep W."/>
            <person name="Woyke T."/>
        </authorList>
    </citation>
    <scope>NUCLEOTIDE SEQUENCE [LARGE SCALE GENOMIC DNA]</scope>
    <source>
        <strain evidence="2 3">MK1</strain>
    </source>
</reference>
<accession>H2C645</accession>
<evidence type="ECO:0000313" key="2">
    <source>
        <dbReference type="EMBL" id="EHP69272.1"/>
    </source>
</evidence>
<dbReference type="HOGENOM" id="CLU_1492907_0_0_2"/>
<sequence>MKWKVPYILVYSVMVIYSSFISFPLWSLLVSLIPIMQRRGIVGGEVLAVFLSFFMLSRTEHLYIYPYVVRAFTFLNLFFASSEHLDIISLLDIGGEKALPLVVTMVYFPLFYQIAAQVFFYRRARRKPFSPLKLSRPILVEVVKVAENLYRAYTVKLYGNLKKDAKLTPSRDDLVPLALGVVALCLSYLLPISVAGLS</sequence>
<feature type="transmembrane region" description="Helical" evidence="1">
    <location>
        <begin position="39"/>
        <end position="56"/>
    </location>
</feature>
<dbReference type="eggNOG" id="arCOG05945">
    <property type="taxonomic scope" value="Archaea"/>
</dbReference>
<dbReference type="EMBL" id="JH597768">
    <property type="protein sequence ID" value="EHP69272.1"/>
    <property type="molecule type" value="Genomic_DNA"/>
</dbReference>
<feature type="transmembrane region" description="Helical" evidence="1">
    <location>
        <begin position="101"/>
        <end position="121"/>
    </location>
</feature>
<keyword evidence="1" id="KW-0812">Transmembrane</keyword>
<feature type="transmembrane region" description="Helical" evidence="1">
    <location>
        <begin position="7"/>
        <end position="33"/>
    </location>
</feature>
<feature type="transmembrane region" description="Helical" evidence="1">
    <location>
        <begin position="63"/>
        <end position="81"/>
    </location>
</feature>
<dbReference type="OrthoDB" id="34561at2157"/>